<gene>
    <name evidence="9" type="ORF">NA56DRAFT_696323</name>
</gene>
<evidence type="ECO:0000313" key="10">
    <source>
        <dbReference type="Proteomes" id="UP000235672"/>
    </source>
</evidence>
<dbReference type="InterPro" id="IPR018948">
    <property type="entry name" value="GTP-bd_TrmE_N"/>
</dbReference>
<protein>
    <submittedName>
        <fullName evidence="9">P-loop containing nucleoside triphosphate hydrolase protein</fullName>
    </submittedName>
</protein>
<dbReference type="GO" id="GO:0002098">
    <property type="term" value="P:tRNA wobble uridine modification"/>
    <property type="evidence" value="ECO:0007669"/>
    <property type="project" value="TreeGrafter"/>
</dbReference>
<evidence type="ECO:0000256" key="3">
    <source>
        <dbReference type="ARBA" id="ARBA00022694"/>
    </source>
</evidence>
<proteinExistence type="inferred from homology"/>
<feature type="domain" description="G" evidence="6">
    <location>
        <begin position="277"/>
        <end position="375"/>
    </location>
</feature>
<keyword evidence="5" id="KW-0342">GTP-binding</keyword>
<evidence type="ECO:0000256" key="2">
    <source>
        <dbReference type="ARBA" id="ARBA00011043"/>
    </source>
</evidence>
<evidence type="ECO:0000259" key="8">
    <source>
        <dbReference type="Pfam" id="PF12631"/>
    </source>
</evidence>
<dbReference type="PANTHER" id="PTHR42714:SF2">
    <property type="entry name" value="TRNA MODIFICATION GTPASE GTPBP3, MITOCHONDRIAL"/>
    <property type="match status" value="1"/>
</dbReference>
<dbReference type="AlphaFoldDB" id="A0A2J6QQK7"/>
<dbReference type="PANTHER" id="PTHR42714">
    <property type="entry name" value="TRNA MODIFICATION GTPASE GTPBP3"/>
    <property type="match status" value="1"/>
</dbReference>
<evidence type="ECO:0000259" key="7">
    <source>
        <dbReference type="Pfam" id="PF10396"/>
    </source>
</evidence>
<dbReference type="GO" id="GO:0005525">
    <property type="term" value="F:GTP binding"/>
    <property type="evidence" value="ECO:0007669"/>
    <property type="project" value="UniProtKB-KW"/>
</dbReference>
<dbReference type="CDD" id="cd14858">
    <property type="entry name" value="TrmE_N"/>
    <property type="match status" value="1"/>
</dbReference>
<accession>A0A2J6QQK7</accession>
<comment type="similarity">
    <text evidence="2">Belongs to the TRAFAC class TrmE-Era-EngA-EngB-Septin-like GTPase superfamily. TrmE GTPase family.</text>
</comment>
<dbReference type="InterPro" id="IPR031168">
    <property type="entry name" value="G_TrmE"/>
</dbReference>
<dbReference type="InterPro" id="IPR027368">
    <property type="entry name" value="MnmE_dom2"/>
</dbReference>
<keyword evidence="3" id="KW-0819">tRNA processing</keyword>
<dbReference type="Pfam" id="PF12631">
    <property type="entry name" value="MnmE_helical"/>
    <property type="match status" value="1"/>
</dbReference>
<dbReference type="CDD" id="cd04164">
    <property type="entry name" value="trmE"/>
    <property type="match status" value="1"/>
</dbReference>
<comment type="subcellular location">
    <subcellularLocation>
        <location evidence="1">Mitochondrion</location>
    </subcellularLocation>
</comment>
<dbReference type="SUPFAM" id="SSF116878">
    <property type="entry name" value="TrmE connector domain"/>
    <property type="match status" value="1"/>
</dbReference>
<evidence type="ECO:0000313" key="9">
    <source>
        <dbReference type="EMBL" id="PMD28547.1"/>
    </source>
</evidence>
<dbReference type="NCBIfam" id="NF003661">
    <property type="entry name" value="PRK05291.1-3"/>
    <property type="match status" value="1"/>
</dbReference>
<dbReference type="FunFam" id="3.30.1360.120:FF:000007">
    <property type="entry name" value="tRNA modification GTPase GTPBP3, mitochondrial"/>
    <property type="match status" value="1"/>
</dbReference>
<dbReference type="GO" id="GO:0005739">
    <property type="term" value="C:mitochondrion"/>
    <property type="evidence" value="ECO:0007669"/>
    <property type="project" value="UniProtKB-SubCell"/>
</dbReference>
<dbReference type="Pfam" id="PF01926">
    <property type="entry name" value="MMR_HSR1"/>
    <property type="match status" value="1"/>
</dbReference>
<feature type="domain" description="GTP-binding protein TrmE N-terminal" evidence="7">
    <location>
        <begin position="54"/>
        <end position="175"/>
    </location>
</feature>
<dbReference type="InterPro" id="IPR027266">
    <property type="entry name" value="TrmE/GcvT-like"/>
</dbReference>
<dbReference type="InterPro" id="IPR025867">
    <property type="entry name" value="MnmE_helical"/>
</dbReference>
<feature type="domain" description="MnmE helical" evidence="8">
    <location>
        <begin position="178"/>
        <end position="550"/>
    </location>
</feature>
<keyword evidence="4" id="KW-0547">Nucleotide-binding</keyword>
<dbReference type="NCBIfam" id="TIGR00231">
    <property type="entry name" value="small_GTP"/>
    <property type="match status" value="1"/>
</dbReference>
<evidence type="ECO:0000256" key="5">
    <source>
        <dbReference type="ARBA" id="ARBA00023134"/>
    </source>
</evidence>
<evidence type="ECO:0000256" key="4">
    <source>
        <dbReference type="ARBA" id="ARBA00022741"/>
    </source>
</evidence>
<keyword evidence="9" id="KW-0378">Hydrolase</keyword>
<dbReference type="InterPro" id="IPR006073">
    <property type="entry name" value="GTP-bd"/>
</dbReference>
<dbReference type="InterPro" id="IPR027417">
    <property type="entry name" value="P-loop_NTPase"/>
</dbReference>
<dbReference type="SUPFAM" id="SSF103025">
    <property type="entry name" value="Folate-binding domain"/>
    <property type="match status" value="1"/>
</dbReference>
<evidence type="ECO:0000256" key="1">
    <source>
        <dbReference type="ARBA" id="ARBA00004173"/>
    </source>
</evidence>
<evidence type="ECO:0000259" key="6">
    <source>
        <dbReference type="Pfam" id="PF01926"/>
    </source>
</evidence>
<sequence length="553" mass="60165">MRRLTFGTSLLPRFALTSIRYGISKPNIPWTTRTLSQRRLQTTGLTSFDHEYDTIYALSTAQGRAAIAIIRISGPGWRDIYQTLCPNRAPPTPRKATLRDLYDPTDSSNILDSALVLHFPSPKTVTGEDILELHVHGGHATVKAVLAAIGKSQSKHTIRYAEAGEFTRRAFQNDRLDLGQVEALSDALSAETEQQRRAAMRGNSGKLGRIYEEWRQLLLAARGELEALIDFSEDQHFDESPAELMESVTRQIGPILSAIRRHQAGSRCGELLKRGIRISLLGPPNAGKSSLLNIIVDREASIVSEEAGTTRDIVEVSVDIGGYLCVFADTAGLRASSLIGGVEQEGIRRARAKAKDSDLVIVLASVEQSDQLNPSVYQLASGQSGLSTFCDLESLKLAAEAEQAIIVVNKCDSTRSEALTSLLERTGNRLKTLFPGKPPPMVSISCQDAETSDSNIHNLLDILQATFGTMTSVVDDLDLLGVSERQSQLLSACTDHLEQFKDEALQGEECDIVVAAEHLRAAAVCLARITGRGEAGDVEEVLGVVFEKFCVGK</sequence>
<dbReference type="STRING" id="1745343.A0A2J6QQK7"/>
<dbReference type="Gene3D" id="3.30.1360.120">
    <property type="entry name" value="Probable tRNA modification gtpase trme, domain 1"/>
    <property type="match status" value="1"/>
</dbReference>
<dbReference type="GO" id="GO:0030488">
    <property type="term" value="P:tRNA methylation"/>
    <property type="evidence" value="ECO:0007669"/>
    <property type="project" value="TreeGrafter"/>
</dbReference>
<keyword evidence="10" id="KW-1185">Reference proteome</keyword>
<dbReference type="EMBL" id="KZ613464">
    <property type="protein sequence ID" value="PMD28547.1"/>
    <property type="molecule type" value="Genomic_DNA"/>
</dbReference>
<organism evidence="9 10">
    <name type="scientific">Hyaloscypha hepaticicola</name>
    <dbReference type="NCBI Taxonomy" id="2082293"/>
    <lineage>
        <taxon>Eukaryota</taxon>
        <taxon>Fungi</taxon>
        <taxon>Dikarya</taxon>
        <taxon>Ascomycota</taxon>
        <taxon>Pezizomycotina</taxon>
        <taxon>Leotiomycetes</taxon>
        <taxon>Helotiales</taxon>
        <taxon>Hyaloscyphaceae</taxon>
        <taxon>Hyaloscypha</taxon>
    </lineage>
</organism>
<dbReference type="InterPro" id="IPR004520">
    <property type="entry name" value="GTPase_MnmE"/>
</dbReference>
<dbReference type="OrthoDB" id="188276at2759"/>
<dbReference type="SUPFAM" id="SSF52540">
    <property type="entry name" value="P-loop containing nucleoside triphosphate hydrolases"/>
    <property type="match status" value="1"/>
</dbReference>
<reference evidence="9 10" key="1">
    <citation type="submission" date="2016-05" db="EMBL/GenBank/DDBJ databases">
        <title>A degradative enzymes factory behind the ericoid mycorrhizal symbiosis.</title>
        <authorList>
            <consortium name="DOE Joint Genome Institute"/>
            <person name="Martino E."/>
            <person name="Morin E."/>
            <person name="Grelet G."/>
            <person name="Kuo A."/>
            <person name="Kohler A."/>
            <person name="Daghino S."/>
            <person name="Barry K."/>
            <person name="Choi C."/>
            <person name="Cichocki N."/>
            <person name="Clum A."/>
            <person name="Copeland A."/>
            <person name="Hainaut M."/>
            <person name="Haridas S."/>
            <person name="Labutti K."/>
            <person name="Lindquist E."/>
            <person name="Lipzen A."/>
            <person name="Khouja H.-R."/>
            <person name="Murat C."/>
            <person name="Ohm R."/>
            <person name="Olson A."/>
            <person name="Spatafora J."/>
            <person name="Veneault-Fourrey C."/>
            <person name="Henrissat B."/>
            <person name="Grigoriev I."/>
            <person name="Martin F."/>
            <person name="Perotto S."/>
        </authorList>
    </citation>
    <scope>NUCLEOTIDE SEQUENCE [LARGE SCALE GENOMIC DNA]</scope>
    <source>
        <strain evidence="9 10">UAMH 7357</strain>
    </source>
</reference>
<name>A0A2J6QQK7_9HELO</name>
<dbReference type="Gene3D" id="3.40.50.300">
    <property type="entry name" value="P-loop containing nucleotide triphosphate hydrolases"/>
    <property type="match status" value="1"/>
</dbReference>
<dbReference type="Gene3D" id="1.20.120.430">
    <property type="entry name" value="tRNA modification GTPase MnmE domain 2"/>
    <property type="match status" value="1"/>
</dbReference>
<dbReference type="InterPro" id="IPR005225">
    <property type="entry name" value="Small_GTP-bd"/>
</dbReference>
<dbReference type="HAMAP" id="MF_00379">
    <property type="entry name" value="GTPase_MnmE"/>
    <property type="match status" value="1"/>
</dbReference>
<dbReference type="GO" id="GO:0003924">
    <property type="term" value="F:GTPase activity"/>
    <property type="evidence" value="ECO:0007669"/>
    <property type="project" value="InterPro"/>
</dbReference>
<dbReference type="Pfam" id="PF10396">
    <property type="entry name" value="TrmE_N"/>
    <property type="match status" value="1"/>
</dbReference>
<dbReference type="Proteomes" id="UP000235672">
    <property type="component" value="Unassembled WGS sequence"/>
</dbReference>